<evidence type="ECO:0000256" key="1">
    <source>
        <dbReference type="SAM" id="MobiDB-lite"/>
    </source>
</evidence>
<feature type="compositionally biased region" description="Acidic residues" evidence="1">
    <location>
        <begin position="20"/>
        <end position="33"/>
    </location>
</feature>
<evidence type="ECO:0000313" key="3">
    <source>
        <dbReference type="Proteomes" id="UP000683511"/>
    </source>
</evidence>
<dbReference type="InterPro" id="IPR014971">
    <property type="entry name" value="KGK"/>
</dbReference>
<evidence type="ECO:0000313" key="2">
    <source>
        <dbReference type="EMBL" id="QXE26053.1"/>
    </source>
</evidence>
<sequence>MDGTGWQSGRVRISLEFIPADEEEDEEEMEAQLEDVTSPQLPESPLDDLRSELNIQ</sequence>
<protein>
    <submittedName>
        <fullName evidence="2">Uncharacterized protein</fullName>
    </submittedName>
</protein>
<dbReference type="EMBL" id="CP021056">
    <property type="protein sequence ID" value="QXE26053.1"/>
    <property type="molecule type" value="Genomic_DNA"/>
</dbReference>
<dbReference type="Pfam" id="PF08872">
    <property type="entry name" value="KGK"/>
    <property type="match status" value="1"/>
</dbReference>
<dbReference type="Proteomes" id="UP000683511">
    <property type="component" value="Chromosome"/>
</dbReference>
<dbReference type="AlphaFoldDB" id="A0A975Y779"/>
<accession>A0A975Y779</accession>
<keyword evidence="3" id="KW-1185">Reference proteome</keyword>
<organism evidence="2 3">
    <name type="scientific">Richelia sinica FACHB-800</name>
    <dbReference type="NCBI Taxonomy" id="1357546"/>
    <lineage>
        <taxon>Bacteria</taxon>
        <taxon>Bacillati</taxon>
        <taxon>Cyanobacteriota</taxon>
        <taxon>Cyanophyceae</taxon>
        <taxon>Nostocales</taxon>
        <taxon>Nostocaceae</taxon>
        <taxon>Richelia</taxon>
    </lineage>
</organism>
<proteinExistence type="predicted"/>
<dbReference type="KEGG" id="rsin:B6N60_04781"/>
<name>A0A975Y779_9NOST</name>
<reference evidence="2" key="1">
    <citation type="submission" date="2017-04" db="EMBL/GenBank/DDBJ databases">
        <title>Genome deletions in a multicellular cyanobacterial endosymbiont for morphological adaptation in marine diatoms.</title>
        <authorList>
            <person name="Wang Y."/>
            <person name="Gao H."/>
            <person name="Li R."/>
            <person name="Xu X."/>
        </authorList>
    </citation>
    <scope>NUCLEOTIDE SEQUENCE</scope>
    <source>
        <strain evidence="2">FACHB 800</strain>
    </source>
</reference>
<feature type="region of interest" description="Disordered" evidence="1">
    <location>
        <begin position="20"/>
        <end position="56"/>
    </location>
</feature>
<feature type="compositionally biased region" description="Basic and acidic residues" evidence="1">
    <location>
        <begin position="47"/>
        <end position="56"/>
    </location>
</feature>
<gene>
    <name evidence="2" type="ORF">B6N60_04781</name>
</gene>